<feature type="transmembrane region" description="Helical" evidence="1">
    <location>
        <begin position="307"/>
        <end position="328"/>
    </location>
</feature>
<dbReference type="Pfam" id="PF13687">
    <property type="entry name" value="DUF4153"/>
    <property type="match status" value="1"/>
</dbReference>
<dbReference type="InterPro" id="IPR025291">
    <property type="entry name" value="DUF4153"/>
</dbReference>
<keyword evidence="3" id="KW-1185">Reference proteome</keyword>
<dbReference type="EMBL" id="CP009455">
    <property type="protein sequence ID" value="AIR88566.1"/>
    <property type="molecule type" value="Genomic_DNA"/>
</dbReference>
<feature type="transmembrane region" description="Helical" evidence="1">
    <location>
        <begin position="132"/>
        <end position="152"/>
    </location>
</feature>
<feature type="transmembrane region" description="Helical" evidence="1">
    <location>
        <begin position="233"/>
        <end position="253"/>
    </location>
</feature>
<dbReference type="OrthoDB" id="7022049at2"/>
<dbReference type="Proteomes" id="UP000029493">
    <property type="component" value="Chromosome"/>
</dbReference>
<keyword evidence="1" id="KW-0472">Membrane</keyword>
<evidence type="ECO:0000256" key="1">
    <source>
        <dbReference type="SAM" id="Phobius"/>
    </source>
</evidence>
<evidence type="ECO:0008006" key="4">
    <source>
        <dbReference type="Google" id="ProtNLM"/>
    </source>
</evidence>
<feature type="transmembrane region" description="Helical" evidence="1">
    <location>
        <begin position="7"/>
        <end position="28"/>
    </location>
</feature>
<keyword evidence="1" id="KW-1133">Transmembrane helix</keyword>
<feature type="transmembrane region" description="Helical" evidence="1">
    <location>
        <begin position="274"/>
        <end position="295"/>
    </location>
</feature>
<feature type="transmembrane region" description="Helical" evidence="1">
    <location>
        <begin position="92"/>
        <end position="111"/>
    </location>
</feature>
<feature type="transmembrane region" description="Helical" evidence="1">
    <location>
        <begin position="172"/>
        <end position="190"/>
    </location>
</feature>
<dbReference type="AlphaFoldDB" id="A0A089WIZ4"/>
<dbReference type="KEGG" id="psw:LK03_04535"/>
<dbReference type="STRING" id="157783.LK03_04535"/>
<feature type="transmembrane region" description="Helical" evidence="1">
    <location>
        <begin position="344"/>
        <end position="361"/>
    </location>
</feature>
<evidence type="ECO:0000313" key="3">
    <source>
        <dbReference type="Proteomes" id="UP000029493"/>
    </source>
</evidence>
<organism evidence="2 3">
    <name type="scientific">Pseudomonas cremoricolorata</name>
    <dbReference type="NCBI Taxonomy" id="157783"/>
    <lineage>
        <taxon>Bacteria</taxon>
        <taxon>Pseudomonadati</taxon>
        <taxon>Pseudomonadota</taxon>
        <taxon>Gammaproteobacteria</taxon>
        <taxon>Pseudomonadales</taxon>
        <taxon>Pseudomonadaceae</taxon>
        <taxon>Pseudomonas</taxon>
    </lineage>
</organism>
<accession>A0A089WIZ4</accession>
<protein>
    <recommendedName>
        <fullName evidence="4">DUF4153 domain-containing protein</fullName>
    </recommendedName>
</protein>
<sequence length="558" mass="61323">MPESQRPLPFYLFIGLIHGLLLMGLDMAGPPQSAFIYAACAGVTVWAVVLQLLGPQGVQRGTLLMTLGLGLLVAGLSAYDRSSMDNASVRDTAWLAIVVLSYIATAFILAWPTRQGLRPRYQDLFRQAWNNVFIVLLALGLMGVFFWLLWLCGTLFEVVGISQIKAVLENHALLYVVLPVVFALGMRIGLQNEKVIGLLRGMLLSLCRLLLPLSAAIAVVFTCVLPFTGVQPIWATGQATAILLLLSAFNLFLVNGVFQDGEQGEAYPRGLRMLVNASLLCLPILVALAAWASGLRIAQYGLTPSRIQAALLIGVMLVHALAAAWAVLPRHGAWLHGLRRSNPWIALLTALLIVAYQSPLLDPLGLSARNQVARLLDGRTPVDSFDANTLYFGWGEPGREAFEALSKQVEAGTVLAPAERETLRQRLDDAREMGASANPAHPAQEWLGDRPNHAEAFTAQLTDDYECAQGCYLWAQDLDDDGQAEVLVIPRQRYAPSVLMFAWQDGVWKRAGVYTWNYARPAVNDFVKRIQAGELKPVTPRYKTFEVDGQELMLQREP</sequence>
<name>A0A089WIZ4_9PSED</name>
<reference evidence="2 3" key="1">
    <citation type="submission" date="2014-09" db="EMBL/GenBank/DDBJ databases">
        <authorList>
            <person name="Chan K.-G."/>
        </authorList>
    </citation>
    <scope>NUCLEOTIDE SEQUENCE [LARGE SCALE GENOMIC DNA]</scope>
    <source>
        <strain evidence="2 3">ND07</strain>
    </source>
</reference>
<dbReference type="RefSeq" id="WP_038411259.1">
    <property type="nucleotide sequence ID" value="NZ_CP009455.1"/>
</dbReference>
<proteinExistence type="predicted"/>
<feature type="transmembrane region" description="Helical" evidence="1">
    <location>
        <begin position="34"/>
        <end position="54"/>
    </location>
</feature>
<feature type="transmembrane region" description="Helical" evidence="1">
    <location>
        <begin position="61"/>
        <end position="80"/>
    </location>
</feature>
<gene>
    <name evidence="2" type="ORF">LK03_04535</name>
</gene>
<dbReference type="eggNOG" id="COG0474">
    <property type="taxonomic scope" value="Bacteria"/>
</dbReference>
<keyword evidence="1" id="KW-0812">Transmembrane</keyword>
<evidence type="ECO:0000313" key="2">
    <source>
        <dbReference type="EMBL" id="AIR88566.1"/>
    </source>
</evidence>
<feature type="transmembrane region" description="Helical" evidence="1">
    <location>
        <begin position="202"/>
        <end position="227"/>
    </location>
</feature>